<sequence length="1059" mass="121318">MGVTKLWKIVEESGKPVRLEALRKKRLAIDASIWVYQFLKAVRNKEGVGLRGSHIVGFFRRICKLLYFGIQPVFVFDGGAPVIKLNTIAKRRERREGQRQSAKGTAQKLLLLKLKKQRENGEPISQPSPTNQDDDLKSKIFKKEDEYHLPELEKFYYKKSDKRIISPDDYQKYVRSLDNDIEDIDLNNIDPASDEFNQLSLERQYIILHKLRLRSRLRMGYSKEQLQEIFPNSLDFSKFQIQMVKKRNFLTQKLLNVVGLDDNLPDVDSVVSKTRRLAGEKDQAYTLQRNSNGWSLSIDNKGNSISNAIKVDDDDDDGGPSPKKRKISNNGGSDDDDFSDIEWEEVKIKPKGPRENFSLNALPLPPASESMGSVASKVALTALQHAGKRKENRNIEQRLYDTAVSNSLKERDIEQHLYDTAVSNSMKDKEKKYQIELKKAIEQSKKELETIRIEQEQFLENDLFEIGPQENKINPTSSVNTQIPSLPKFSLGKSIFQKPLVQKNPTPEPKEPPNDFQENSEDDFSDDLEEIAGSGAKVSNEMPVWFDNNNEINVHNPQKYFPTQTILSNDKSEGESDEIIENFKYGEQNRKMGDDLYEEDQQVVELGDDNKEVIEINDDEKVIEINDDDTANEVNGNEKVNEVYDDEVANELKGNEKVNGINDNKDVIEVNDNENIDEINNIKEINGDDKISGTNNETLQKESQNLEMKEPSVLPERSTKVESSTVTLENEDSGLTISNGSLNGVTINNIETDKSKAIQGDHAKQKITHYDFEEDEEDEIISDLEREETAHNDFANNLRQQYVPTSAAAQSNFRYNEANLLQQHKRELRDSDEVTDQMIDEVKDLLTCFGIPYITAPMEAEAQCSELLKLQLVDGIVTDDSDCFLFGGDRIYRHMFTEKKFAEFYDIKDIDAKTHLSRDKMIDLAYLLGSDYTEGLKGIGPVTAVKIVDEFGSLKNFKDWCIKCQESNADKSKLLNTPFKKSLRKRLINNEVYLDQRFPDKTVKNAYLYPEVDSDKTNFVWGPPDLDMLRTYLMSKIGWSKEKVNEILIPLIRRYNSPW</sequence>
<evidence type="ECO:0000259" key="14">
    <source>
        <dbReference type="SMART" id="SM00484"/>
    </source>
</evidence>
<keyword evidence="9" id="KW-0460">Magnesium</keyword>
<evidence type="ECO:0000259" key="15">
    <source>
        <dbReference type="SMART" id="SM00485"/>
    </source>
</evidence>
<evidence type="ECO:0000256" key="13">
    <source>
        <dbReference type="SAM" id="MobiDB-lite"/>
    </source>
</evidence>
<dbReference type="InterPro" id="IPR019974">
    <property type="entry name" value="XPG_CS"/>
</dbReference>
<keyword evidence="7" id="KW-0227">DNA damage</keyword>
<dbReference type="PRINTS" id="PR00853">
    <property type="entry name" value="XPGRADSUPER"/>
</dbReference>
<dbReference type="PANTHER" id="PTHR16171:SF7">
    <property type="entry name" value="DNA REPAIR PROTEIN RAD2"/>
    <property type="match status" value="1"/>
</dbReference>
<evidence type="ECO:0000256" key="3">
    <source>
        <dbReference type="ARBA" id="ARBA00005283"/>
    </source>
</evidence>
<keyword evidence="11" id="KW-0539">Nucleus</keyword>
<dbReference type="EMBL" id="BTFZ01000019">
    <property type="protein sequence ID" value="GMM38306.1"/>
    <property type="molecule type" value="Genomic_DNA"/>
</dbReference>
<dbReference type="GO" id="GO:0046872">
    <property type="term" value="F:metal ion binding"/>
    <property type="evidence" value="ECO:0007669"/>
    <property type="project" value="UniProtKB-KW"/>
</dbReference>
<evidence type="ECO:0000313" key="17">
    <source>
        <dbReference type="Proteomes" id="UP001360560"/>
    </source>
</evidence>
<keyword evidence="4" id="KW-0540">Nuclease</keyword>
<comment type="cofactor">
    <cofactor evidence="1">
        <name>Mg(2+)</name>
        <dbReference type="ChEBI" id="CHEBI:18420"/>
    </cofactor>
</comment>
<evidence type="ECO:0000256" key="5">
    <source>
        <dbReference type="ARBA" id="ARBA00022723"/>
    </source>
</evidence>
<feature type="region of interest" description="Disordered" evidence="13">
    <location>
        <begin position="499"/>
        <end position="523"/>
    </location>
</feature>
<dbReference type="Pfam" id="PF00752">
    <property type="entry name" value="XPG_N"/>
    <property type="match status" value="1"/>
</dbReference>
<gene>
    <name evidence="16" type="ORF">DASC09_056450</name>
</gene>
<keyword evidence="12" id="KW-0175">Coiled coil</keyword>
<comment type="caution">
    <text evidence="16">The sequence shown here is derived from an EMBL/GenBank/DDBJ whole genome shotgun (WGS) entry which is preliminary data.</text>
</comment>
<keyword evidence="10" id="KW-0234">DNA repair</keyword>
<keyword evidence="17" id="KW-1185">Reference proteome</keyword>
<feature type="domain" description="XPG-I" evidence="14">
    <location>
        <begin position="847"/>
        <end position="916"/>
    </location>
</feature>
<evidence type="ECO:0000256" key="7">
    <source>
        <dbReference type="ARBA" id="ARBA00022763"/>
    </source>
</evidence>
<evidence type="ECO:0000256" key="9">
    <source>
        <dbReference type="ARBA" id="ARBA00022842"/>
    </source>
</evidence>
<dbReference type="GO" id="GO:0005634">
    <property type="term" value="C:nucleus"/>
    <property type="evidence" value="ECO:0007669"/>
    <property type="project" value="UniProtKB-SubCell"/>
</dbReference>
<dbReference type="RefSeq" id="XP_064855302.1">
    <property type="nucleotide sequence ID" value="XM_064999230.1"/>
</dbReference>
<dbReference type="SMART" id="SM00279">
    <property type="entry name" value="HhH2"/>
    <property type="match status" value="1"/>
</dbReference>
<dbReference type="SMART" id="SM00485">
    <property type="entry name" value="XPGN"/>
    <property type="match status" value="1"/>
</dbReference>
<dbReference type="Pfam" id="PF00867">
    <property type="entry name" value="XPG_I"/>
    <property type="match status" value="1"/>
</dbReference>
<evidence type="ECO:0000256" key="8">
    <source>
        <dbReference type="ARBA" id="ARBA00022801"/>
    </source>
</evidence>
<organism evidence="16 17">
    <name type="scientific">Saccharomycopsis crataegensis</name>
    <dbReference type="NCBI Taxonomy" id="43959"/>
    <lineage>
        <taxon>Eukaryota</taxon>
        <taxon>Fungi</taxon>
        <taxon>Dikarya</taxon>
        <taxon>Ascomycota</taxon>
        <taxon>Saccharomycotina</taxon>
        <taxon>Saccharomycetes</taxon>
        <taxon>Saccharomycopsidaceae</taxon>
        <taxon>Saccharomycopsis</taxon>
    </lineage>
</organism>
<dbReference type="SMART" id="SM00484">
    <property type="entry name" value="XPGI"/>
    <property type="match status" value="1"/>
</dbReference>
<evidence type="ECO:0000313" key="16">
    <source>
        <dbReference type="EMBL" id="GMM38306.1"/>
    </source>
</evidence>
<dbReference type="GO" id="GO:0004520">
    <property type="term" value="F:DNA endonuclease activity"/>
    <property type="evidence" value="ECO:0007669"/>
    <property type="project" value="TreeGrafter"/>
</dbReference>
<protein>
    <submittedName>
        <fullName evidence="16">SsDNA endodeoxyribonuclease</fullName>
    </submittedName>
</protein>
<feature type="coiled-coil region" evidence="12">
    <location>
        <begin position="423"/>
        <end position="461"/>
    </location>
</feature>
<evidence type="ECO:0000256" key="12">
    <source>
        <dbReference type="SAM" id="Coils"/>
    </source>
</evidence>
<dbReference type="InterPro" id="IPR001044">
    <property type="entry name" value="XPG/Rad2_eukaryotes"/>
</dbReference>
<dbReference type="CDD" id="cd09868">
    <property type="entry name" value="PIN_XPG_RAD2"/>
    <property type="match status" value="2"/>
</dbReference>
<dbReference type="PROSITE" id="PS00842">
    <property type="entry name" value="XPG_2"/>
    <property type="match status" value="1"/>
</dbReference>
<dbReference type="InterPro" id="IPR006085">
    <property type="entry name" value="XPG_DNA_repair_N"/>
</dbReference>
<name>A0AAV5QUC8_9ASCO</name>
<dbReference type="SUPFAM" id="SSF47807">
    <property type="entry name" value="5' to 3' exonuclease, C-terminal subdomain"/>
    <property type="match status" value="1"/>
</dbReference>
<evidence type="ECO:0000256" key="11">
    <source>
        <dbReference type="ARBA" id="ARBA00023242"/>
    </source>
</evidence>
<keyword evidence="5" id="KW-0479">Metal-binding</keyword>
<evidence type="ECO:0000256" key="4">
    <source>
        <dbReference type="ARBA" id="ARBA00022722"/>
    </source>
</evidence>
<dbReference type="InterPro" id="IPR006084">
    <property type="entry name" value="XPG/Rad2"/>
</dbReference>
<comment type="similarity">
    <text evidence="3">Belongs to the XPG/RAD2 endonuclease family. XPG subfamily.</text>
</comment>
<dbReference type="InterPro" id="IPR008918">
    <property type="entry name" value="HhH2"/>
</dbReference>
<dbReference type="InterPro" id="IPR006086">
    <property type="entry name" value="XPG-I_dom"/>
</dbReference>
<keyword evidence="6" id="KW-0255">Endonuclease</keyword>
<dbReference type="Gene3D" id="3.40.50.1010">
    <property type="entry name" value="5'-nuclease"/>
    <property type="match status" value="2"/>
</dbReference>
<dbReference type="AlphaFoldDB" id="A0AAV5QUC8"/>
<keyword evidence="8" id="KW-0378">Hydrolase</keyword>
<comment type="subcellular location">
    <subcellularLocation>
        <location evidence="2">Nucleus</location>
    </subcellularLocation>
</comment>
<evidence type="ECO:0000256" key="6">
    <source>
        <dbReference type="ARBA" id="ARBA00022759"/>
    </source>
</evidence>
<reference evidence="16 17" key="1">
    <citation type="journal article" date="2023" name="Elife">
        <title>Identification of key yeast species and microbe-microbe interactions impacting larval growth of Drosophila in the wild.</title>
        <authorList>
            <person name="Mure A."/>
            <person name="Sugiura Y."/>
            <person name="Maeda R."/>
            <person name="Honda K."/>
            <person name="Sakurai N."/>
            <person name="Takahashi Y."/>
            <person name="Watada M."/>
            <person name="Katoh T."/>
            <person name="Gotoh A."/>
            <person name="Gotoh Y."/>
            <person name="Taniguchi I."/>
            <person name="Nakamura K."/>
            <person name="Hayashi T."/>
            <person name="Katayama T."/>
            <person name="Uemura T."/>
            <person name="Hattori Y."/>
        </authorList>
    </citation>
    <scope>NUCLEOTIDE SEQUENCE [LARGE SCALE GENOMIC DNA]</scope>
    <source>
        <strain evidence="16 17">SC-9</strain>
    </source>
</reference>
<dbReference type="InterPro" id="IPR036279">
    <property type="entry name" value="5-3_exonuclease_C_sf"/>
</dbReference>
<dbReference type="InterPro" id="IPR029060">
    <property type="entry name" value="PIN-like_dom_sf"/>
</dbReference>
<dbReference type="GeneID" id="90076295"/>
<evidence type="ECO:0000256" key="10">
    <source>
        <dbReference type="ARBA" id="ARBA00023204"/>
    </source>
</evidence>
<dbReference type="GO" id="GO:0016788">
    <property type="term" value="F:hydrolase activity, acting on ester bonds"/>
    <property type="evidence" value="ECO:0007669"/>
    <property type="project" value="InterPro"/>
</dbReference>
<evidence type="ECO:0000256" key="1">
    <source>
        <dbReference type="ARBA" id="ARBA00001946"/>
    </source>
</evidence>
<proteinExistence type="inferred from homology"/>
<dbReference type="Proteomes" id="UP001360560">
    <property type="component" value="Unassembled WGS sequence"/>
</dbReference>
<dbReference type="GO" id="GO:0003697">
    <property type="term" value="F:single-stranded DNA binding"/>
    <property type="evidence" value="ECO:0007669"/>
    <property type="project" value="InterPro"/>
</dbReference>
<feature type="region of interest" description="Disordered" evidence="13">
    <location>
        <begin position="307"/>
        <end position="340"/>
    </location>
</feature>
<dbReference type="GO" id="GO:0006289">
    <property type="term" value="P:nucleotide-excision repair"/>
    <property type="evidence" value="ECO:0007669"/>
    <property type="project" value="InterPro"/>
</dbReference>
<accession>A0AAV5QUC8</accession>
<feature type="region of interest" description="Disordered" evidence="13">
    <location>
        <begin position="702"/>
        <end position="723"/>
    </location>
</feature>
<dbReference type="PRINTS" id="PR00066">
    <property type="entry name" value="XRODRMPGMNTG"/>
</dbReference>
<dbReference type="Gene3D" id="1.10.150.20">
    <property type="entry name" value="5' to 3' exonuclease, C-terminal subdomain"/>
    <property type="match status" value="1"/>
</dbReference>
<feature type="domain" description="XPG N-terminal" evidence="15">
    <location>
        <begin position="1"/>
        <end position="98"/>
    </location>
</feature>
<evidence type="ECO:0000256" key="2">
    <source>
        <dbReference type="ARBA" id="ARBA00004123"/>
    </source>
</evidence>
<dbReference type="SUPFAM" id="SSF88723">
    <property type="entry name" value="PIN domain-like"/>
    <property type="match status" value="1"/>
</dbReference>
<dbReference type="PANTHER" id="PTHR16171">
    <property type="entry name" value="DNA REPAIR PROTEIN COMPLEMENTING XP-G CELLS-RELATED"/>
    <property type="match status" value="1"/>
</dbReference>
<dbReference type="CDD" id="cd09904">
    <property type="entry name" value="H3TH_XPG"/>
    <property type="match status" value="1"/>
</dbReference>